<dbReference type="GO" id="GO:0030976">
    <property type="term" value="F:thiamine pyrophosphate binding"/>
    <property type="evidence" value="ECO:0007669"/>
    <property type="project" value="TreeGrafter"/>
</dbReference>
<dbReference type="GO" id="GO:0015888">
    <property type="term" value="P:thiamine transport"/>
    <property type="evidence" value="ECO:0007669"/>
    <property type="project" value="TreeGrafter"/>
</dbReference>
<dbReference type="AlphaFoldDB" id="A0A2N9YBG4"/>
<dbReference type="RefSeq" id="WP_062148858.1">
    <property type="nucleotide sequence ID" value="NZ_CP012373.2"/>
</dbReference>
<dbReference type="KEGG" id="blep:AL038_03075"/>
<dbReference type="InterPro" id="IPR006311">
    <property type="entry name" value="TAT_signal"/>
</dbReference>
<dbReference type="GO" id="GO:0030288">
    <property type="term" value="C:outer membrane-bounded periplasmic space"/>
    <property type="evidence" value="ECO:0007669"/>
    <property type="project" value="TreeGrafter"/>
</dbReference>
<dbReference type="SUPFAM" id="SSF53850">
    <property type="entry name" value="Periplasmic binding protein-like II"/>
    <property type="match status" value="1"/>
</dbReference>
<sequence length="357" mass="39572">MSVINKVTTRRQFLKQSLVLTGAMMTMPKLVQARQALTIAVYGGAFKQIFDQYIYPDFTQATGIDVNSIAIPSSEAWIGQLEVALRNHFIPADVSLVSQMGMAEGQAINVWANLDITASSTVPLVAPHLFQDLTQKQVYGVGAMLRAISLVTDASVYPTAPTHWASLWDNTKKDKLGLMCLVNNSFLLEITALSFFGGIDILNTEEGLLKVFDKLQTLKEQVTLWYRDAEQFPIALHEGEITKGQFYHDAALLAQADGIALNSIFPEEGVVVDAEYWAVTANSARQAEALIFIDYMCQPAIQARLAKYLHVIPVIAQQSLGLSPAELAIPTHFVVPNYAFHREKQDWLAQKWSELIV</sequence>
<keyword evidence="1" id="KW-0732">Signal</keyword>
<accession>A0A2N9YBG4</accession>
<organism evidence="2 3">
    <name type="scientific">Beggiatoa leptomitoformis</name>
    <dbReference type="NCBI Taxonomy" id="288004"/>
    <lineage>
        <taxon>Bacteria</taxon>
        <taxon>Pseudomonadati</taxon>
        <taxon>Pseudomonadota</taxon>
        <taxon>Gammaproteobacteria</taxon>
        <taxon>Thiotrichales</taxon>
        <taxon>Thiotrichaceae</taxon>
        <taxon>Beggiatoa</taxon>
    </lineage>
</organism>
<dbReference type="PANTHER" id="PTHR30006">
    <property type="entry name" value="THIAMINE-BINDING PERIPLASMIC PROTEIN-RELATED"/>
    <property type="match status" value="1"/>
</dbReference>
<dbReference type="Proteomes" id="UP000234271">
    <property type="component" value="Chromosome"/>
</dbReference>
<gene>
    <name evidence="2" type="ORF">BLE401_02965</name>
</gene>
<name>A0A2N9YBG4_9GAMM</name>
<keyword evidence="3" id="KW-1185">Reference proteome</keyword>
<dbReference type="PANTHER" id="PTHR30006:SF2">
    <property type="entry name" value="ABC TRANSPORTER SUBSTRATE-BINDING PROTEIN"/>
    <property type="match status" value="1"/>
</dbReference>
<evidence type="ECO:0000313" key="3">
    <source>
        <dbReference type="Proteomes" id="UP000234271"/>
    </source>
</evidence>
<dbReference type="EMBL" id="CP018889">
    <property type="protein sequence ID" value="AUI67759.1"/>
    <property type="molecule type" value="Genomic_DNA"/>
</dbReference>
<dbReference type="InterPro" id="IPR006059">
    <property type="entry name" value="SBP"/>
</dbReference>
<proteinExistence type="predicted"/>
<evidence type="ECO:0000256" key="1">
    <source>
        <dbReference type="ARBA" id="ARBA00022729"/>
    </source>
</evidence>
<dbReference type="GO" id="GO:0030975">
    <property type="term" value="F:thiamine binding"/>
    <property type="evidence" value="ECO:0007669"/>
    <property type="project" value="TreeGrafter"/>
</dbReference>
<protein>
    <submittedName>
        <fullName evidence="2">Extracellular solute-binding protein</fullName>
    </submittedName>
</protein>
<dbReference type="Pfam" id="PF13416">
    <property type="entry name" value="SBP_bac_8"/>
    <property type="match status" value="1"/>
</dbReference>
<dbReference type="OrthoDB" id="9769319at2"/>
<reference evidence="3" key="1">
    <citation type="submission" date="2016-12" db="EMBL/GenBank/DDBJ databases">
        <title>Complete Genome Sequence of Beggiatoa leptomitiformis D-401.</title>
        <authorList>
            <person name="Fomenkov A."/>
            <person name="Vincze T."/>
            <person name="Grabovich M."/>
            <person name="Anton B.P."/>
            <person name="Dubinina G."/>
            <person name="Orlova M."/>
            <person name="Belousova E."/>
            <person name="Roberts R.J."/>
        </authorList>
    </citation>
    <scope>NUCLEOTIDE SEQUENCE [LARGE SCALE GENOMIC DNA]</scope>
    <source>
        <strain evidence="3">D-401</strain>
    </source>
</reference>
<dbReference type="PROSITE" id="PS51318">
    <property type="entry name" value="TAT"/>
    <property type="match status" value="1"/>
</dbReference>
<dbReference type="STRING" id="288004.AL038_03075"/>
<dbReference type="Gene3D" id="3.40.190.10">
    <property type="entry name" value="Periplasmic binding protein-like II"/>
    <property type="match status" value="2"/>
</dbReference>
<evidence type="ECO:0000313" key="2">
    <source>
        <dbReference type="EMBL" id="AUI67759.1"/>
    </source>
</evidence>